<protein>
    <submittedName>
        <fullName evidence="10">Aldehyde ferredoxin oxidoreductase</fullName>
    </submittedName>
</protein>
<dbReference type="SMART" id="SM00790">
    <property type="entry name" value="AFOR_N"/>
    <property type="match status" value="1"/>
</dbReference>
<dbReference type="PANTHER" id="PTHR30038:SF0">
    <property type="entry name" value="TUNGSTEN-CONTAINING ALDEHYDE FERREDOXIN OXIDOREDUCTASE"/>
    <property type="match status" value="1"/>
</dbReference>
<organism evidence="10 11">
    <name type="scientific">Aerophobetes bacterium</name>
    <dbReference type="NCBI Taxonomy" id="2030807"/>
    <lineage>
        <taxon>Bacteria</taxon>
        <taxon>Candidatus Aerophobota</taxon>
    </lineage>
</organism>
<dbReference type="InterPro" id="IPR013983">
    <property type="entry name" value="Ald_Fedxn_OxRdtase_N"/>
</dbReference>
<keyword evidence="3" id="KW-0004">4Fe-4S</keyword>
<dbReference type="SUPFAM" id="SSF48310">
    <property type="entry name" value="Aldehyde ferredoxin oxidoreductase, C-terminal domains"/>
    <property type="match status" value="1"/>
</dbReference>
<dbReference type="InterPro" id="IPR036021">
    <property type="entry name" value="Tungsten_al_ferr_oxy-like_C"/>
</dbReference>
<evidence type="ECO:0000256" key="3">
    <source>
        <dbReference type="ARBA" id="ARBA00022485"/>
    </source>
</evidence>
<feature type="domain" description="Aldehyde ferredoxin oxidoreductase N-terminal" evidence="9">
    <location>
        <begin position="5"/>
        <end position="208"/>
    </location>
</feature>
<evidence type="ECO:0000313" key="11">
    <source>
        <dbReference type="Proteomes" id="UP000316360"/>
    </source>
</evidence>
<dbReference type="GO" id="GO:0016625">
    <property type="term" value="F:oxidoreductase activity, acting on the aldehyde or oxo group of donors, iron-sulfur protein as acceptor"/>
    <property type="evidence" value="ECO:0007669"/>
    <property type="project" value="InterPro"/>
</dbReference>
<keyword evidence="6" id="KW-0408">Iron</keyword>
<sequence>MPKGYNGKIMRVNLSKRKIIVEEPNQSFYRRYMGGRALALYYLLREISRDTDAFAPDNKIVFATSVITGAPIPGMSRHSVVAKSPLTNAYGESEAGGYWGVELKFASFDAIIIEGKAENPVYLWVHDGKARIKSAEDIWGKDTGEAQEIIRKEVGEQKARVAIIGPAVENMVRFACIVNDLKHVNGRCGLGAVMGSKNLKAIAVKGRKKLETADPDKVKKLAKFFADNFRNNADNSQLNKFGTSQYFLNCNAAGTLPTRNFQAGSIESAERIGHEILHNKFVIGSEGCYACPVRCKRICKFEEESYQIDPIYGGPEFESIAALGSNCGVTDIRAVVKANELCNRYGLDTISTGNVIAFSMECVQRGIIPPEQLEGIDLNFGNGSAVVQMVEKIAKREGIGNTLAEGVKRLSEKLGQGSEKFAMQAKGLEYAMHEPRGKYGVGLAYALGPFGADHLQHEHDGAFDPLLTGYSHKADEPGLFSKEVYPLGLLEPVKSLSIGPKKVRLFTYLQHWWSLFNCLEVCLFTFAPVRTFKILQIIDIVRAVTGWKTSLWELMKVGERATTMARAFNIKHGLSKEDDKLAERTYEPLGAGAMKESRVPKEDFLKAIPIYYEMMGWDRETGIPTFGKLAELDITWVADEIGVK</sequence>
<dbReference type="GO" id="GO:0046872">
    <property type="term" value="F:metal ion binding"/>
    <property type="evidence" value="ECO:0007669"/>
    <property type="project" value="UniProtKB-KW"/>
</dbReference>
<dbReference type="PANTHER" id="PTHR30038">
    <property type="entry name" value="ALDEHYDE FERREDOXIN OXIDOREDUCTASE"/>
    <property type="match status" value="1"/>
</dbReference>
<dbReference type="GO" id="GO:0009055">
    <property type="term" value="F:electron transfer activity"/>
    <property type="evidence" value="ECO:0007669"/>
    <property type="project" value="InterPro"/>
</dbReference>
<comment type="cofactor">
    <cofactor evidence="8">
        <name>tungstopterin</name>
        <dbReference type="ChEBI" id="CHEBI:30402"/>
    </cofactor>
</comment>
<evidence type="ECO:0000256" key="7">
    <source>
        <dbReference type="ARBA" id="ARBA00023014"/>
    </source>
</evidence>
<dbReference type="Gene3D" id="3.60.9.10">
    <property type="entry name" value="Aldehyde ferredoxin oxidoreductase, N-terminal domain"/>
    <property type="match status" value="1"/>
</dbReference>
<evidence type="ECO:0000256" key="2">
    <source>
        <dbReference type="ARBA" id="ARBA00011032"/>
    </source>
</evidence>
<dbReference type="InterPro" id="IPR001203">
    <property type="entry name" value="OxRdtase_Ald_Fedxn_C"/>
</dbReference>
<dbReference type="InterPro" id="IPR013984">
    <property type="entry name" value="Ald_Fedxn_OxRdtase_dom2"/>
</dbReference>
<evidence type="ECO:0000256" key="8">
    <source>
        <dbReference type="ARBA" id="ARBA00049934"/>
    </source>
</evidence>
<dbReference type="InterPro" id="IPR036503">
    <property type="entry name" value="Ald_Fedxn_OxRdtase_N_sf"/>
</dbReference>
<keyword evidence="4" id="KW-0479">Metal-binding</keyword>
<proteinExistence type="inferred from homology"/>
<accession>A0A523RS98</accession>
<dbReference type="Pfam" id="PF02730">
    <property type="entry name" value="AFOR_N"/>
    <property type="match status" value="1"/>
</dbReference>
<dbReference type="Proteomes" id="UP000316360">
    <property type="component" value="Unassembled WGS sequence"/>
</dbReference>
<dbReference type="EMBL" id="SOKJ01000342">
    <property type="protein sequence ID" value="TET08673.1"/>
    <property type="molecule type" value="Genomic_DNA"/>
</dbReference>
<dbReference type="InterPro" id="IPR051919">
    <property type="entry name" value="W-dependent_AOR"/>
</dbReference>
<dbReference type="Gene3D" id="1.10.599.10">
    <property type="entry name" value="Aldehyde Ferredoxin Oxidoreductase Protein, subunit A, domain 3"/>
    <property type="match status" value="1"/>
</dbReference>
<comment type="cofactor">
    <cofactor evidence="1">
        <name>[4Fe-4S] cluster</name>
        <dbReference type="ChEBI" id="CHEBI:49883"/>
    </cofactor>
</comment>
<dbReference type="InterPro" id="IPR013985">
    <property type="entry name" value="Ald_Fedxn_OxRdtase_dom3"/>
</dbReference>
<gene>
    <name evidence="10" type="ORF">E3J84_05975</name>
</gene>
<comment type="caution">
    <text evidence="10">The sequence shown here is derived from an EMBL/GenBank/DDBJ whole genome shotgun (WGS) entry which is preliminary data.</text>
</comment>
<evidence type="ECO:0000256" key="4">
    <source>
        <dbReference type="ARBA" id="ARBA00022723"/>
    </source>
</evidence>
<evidence type="ECO:0000256" key="5">
    <source>
        <dbReference type="ARBA" id="ARBA00023002"/>
    </source>
</evidence>
<dbReference type="Pfam" id="PF01314">
    <property type="entry name" value="AFOR_C"/>
    <property type="match status" value="1"/>
</dbReference>
<evidence type="ECO:0000259" key="9">
    <source>
        <dbReference type="SMART" id="SM00790"/>
    </source>
</evidence>
<dbReference type="AlphaFoldDB" id="A0A523RS98"/>
<evidence type="ECO:0000256" key="1">
    <source>
        <dbReference type="ARBA" id="ARBA00001966"/>
    </source>
</evidence>
<dbReference type="GO" id="GO:0051539">
    <property type="term" value="F:4 iron, 4 sulfur cluster binding"/>
    <property type="evidence" value="ECO:0007669"/>
    <property type="project" value="UniProtKB-KW"/>
</dbReference>
<dbReference type="SUPFAM" id="SSF56228">
    <property type="entry name" value="Aldehyde ferredoxin oxidoreductase, N-terminal domain"/>
    <property type="match status" value="1"/>
</dbReference>
<keyword evidence="7" id="KW-0411">Iron-sulfur</keyword>
<dbReference type="Gene3D" id="1.10.569.10">
    <property type="entry name" value="Aldehyde Ferredoxin Oxidoreductase Protein, subunit A, domain 2"/>
    <property type="match status" value="1"/>
</dbReference>
<keyword evidence="5" id="KW-0560">Oxidoreductase</keyword>
<reference evidence="10 11" key="1">
    <citation type="submission" date="2019-03" db="EMBL/GenBank/DDBJ databases">
        <title>Metabolic potential of uncultured bacteria and archaea associated with petroleum seepage in deep-sea sediments.</title>
        <authorList>
            <person name="Dong X."/>
            <person name="Hubert C."/>
        </authorList>
    </citation>
    <scope>NUCLEOTIDE SEQUENCE [LARGE SCALE GENOMIC DNA]</scope>
    <source>
        <strain evidence="10">E44_bin7</strain>
    </source>
</reference>
<evidence type="ECO:0000313" key="10">
    <source>
        <dbReference type="EMBL" id="TET08673.1"/>
    </source>
</evidence>
<comment type="similarity">
    <text evidence="2">Belongs to the AOR/FOR family.</text>
</comment>
<evidence type="ECO:0000256" key="6">
    <source>
        <dbReference type="ARBA" id="ARBA00023004"/>
    </source>
</evidence>
<name>A0A523RS98_UNCAE</name>